<dbReference type="InterPro" id="IPR003660">
    <property type="entry name" value="HAMP_dom"/>
</dbReference>
<dbReference type="InterPro" id="IPR005467">
    <property type="entry name" value="His_kinase_dom"/>
</dbReference>
<dbReference type="InterPro" id="IPR003661">
    <property type="entry name" value="HisK_dim/P_dom"/>
</dbReference>
<keyword evidence="8" id="KW-0547">Nucleotide-binding</keyword>
<evidence type="ECO:0000259" key="21">
    <source>
        <dbReference type="PROSITE" id="PS50885"/>
    </source>
</evidence>
<dbReference type="EC" id="2.7.13.3" evidence="3"/>
<dbReference type="CDD" id="cd17546">
    <property type="entry name" value="REC_hyHK_CKI1_RcsC-like"/>
    <property type="match status" value="1"/>
</dbReference>
<evidence type="ECO:0000256" key="3">
    <source>
        <dbReference type="ARBA" id="ARBA00012438"/>
    </source>
</evidence>
<dbReference type="Gene3D" id="1.20.120.160">
    <property type="entry name" value="HPT domain"/>
    <property type="match status" value="1"/>
</dbReference>
<evidence type="ECO:0000256" key="18">
    <source>
        <dbReference type="SAM" id="Phobius"/>
    </source>
</evidence>
<feature type="modified residue" description="4-aspartylphosphate" evidence="16">
    <location>
        <position position="542"/>
    </location>
</feature>
<feature type="region of interest" description="Disordered" evidence="17">
    <location>
        <begin position="643"/>
        <end position="668"/>
    </location>
</feature>
<keyword evidence="12 18" id="KW-1133">Transmembrane helix</keyword>
<keyword evidence="10" id="KW-0378">Hydrolase</keyword>
<comment type="subcellular location">
    <subcellularLocation>
        <location evidence="2">Cell membrane</location>
        <topology evidence="2">Multi-pass membrane protein</topology>
    </subcellularLocation>
</comment>
<evidence type="ECO:0000256" key="17">
    <source>
        <dbReference type="SAM" id="MobiDB-lite"/>
    </source>
</evidence>
<evidence type="ECO:0000256" key="11">
    <source>
        <dbReference type="ARBA" id="ARBA00022840"/>
    </source>
</evidence>
<protein>
    <recommendedName>
        <fullName evidence="3">histidine kinase</fullName>
        <ecNumber evidence="3">2.7.13.3</ecNumber>
    </recommendedName>
</protein>
<dbReference type="CDD" id="cd16922">
    <property type="entry name" value="HATPase_EvgS-ArcB-TorS-like"/>
    <property type="match status" value="1"/>
</dbReference>
<feature type="transmembrane region" description="Helical" evidence="18">
    <location>
        <begin position="12"/>
        <end position="31"/>
    </location>
</feature>
<sequence>MTFVTKTILGIAIIQISLLMILVFSSISFLSTSNEKQLIQRANVTASMFVHASTNAVLSMDFATIEDLVNDIMTQEDVLYVRITYQGKVLAVGGDSYLLSQTSNIDQDLSSIDDSVFDTRVPITENDIVYGHVDMGFGTSALNQMLAQAQKSIIAIASLEVLLVAFFSFVLGSYLAKNLLRLTKVAHTLSKKGPGYELQLDQTGQLGDVADAFDDMSRNLEHSYQELKRARIEAENANESKSRFLASMSHEIRTPMNGVLGLLSLLEETELSIEQQKLLKTATDSGEFLLSIINDILDFSRMEANTLILEREAFDFHACVSNVVSSFEPLAKDKALILNYTINPEVPEYVYGDANRYRQILFNLLANAFKFTQHGSVSVEIGAQKIADERFTVSCAVIDTGVGIAQDAQGYLFDEFTMVDQTYSRSQEGSGLGLAICKRLAFLMEGEISVTSTVDIGSRFEFHVSLETSKQPVMSITGNKVNNALPKEMLSASVLVAEDNKANQLVIKNLFSHAGIDIDLAENGQQALELIQLHDYDIVFMDISMPEMDGIEACQQIRLMTDEVKAQLPIIALTAHALSGDKENFLSIGMTDYLSKPVRKNQLIDVLYKYLSPNNNNELDPPIKGVAPNSSTSELINEEIEDPMLKDPSNSQPSDHEENNSQPVNKDDSAIVDEAILEQMIEDTSLEVLPILVEHYLEETHLRVGEVIQALESSDSESLEFEAHTLGSASLALGNRKLSDLARAIEKECREGDITTALALGQGLPELAQLSLASLVEYSQQKTANKL</sequence>
<keyword evidence="13" id="KW-0902">Two-component regulatory system</keyword>
<evidence type="ECO:0000256" key="5">
    <source>
        <dbReference type="ARBA" id="ARBA00022553"/>
    </source>
</evidence>
<dbReference type="SMART" id="SM00388">
    <property type="entry name" value="HisKA"/>
    <property type="match status" value="1"/>
</dbReference>
<evidence type="ECO:0000259" key="22">
    <source>
        <dbReference type="PROSITE" id="PS50894"/>
    </source>
</evidence>
<dbReference type="SUPFAM" id="SSF47226">
    <property type="entry name" value="Histidine-containing phosphotransfer domain, HPT domain"/>
    <property type="match status" value="1"/>
</dbReference>
<keyword evidence="4" id="KW-1003">Cell membrane</keyword>
<dbReference type="PRINTS" id="PR00344">
    <property type="entry name" value="BCTRLSENSOR"/>
</dbReference>
<evidence type="ECO:0000256" key="8">
    <source>
        <dbReference type="ARBA" id="ARBA00022741"/>
    </source>
</evidence>
<dbReference type="PROSITE" id="PS50885">
    <property type="entry name" value="HAMP"/>
    <property type="match status" value="1"/>
</dbReference>
<dbReference type="KEGG" id="vta:B1516"/>
<feature type="domain" description="HAMP" evidence="21">
    <location>
        <begin position="173"/>
        <end position="225"/>
    </location>
</feature>
<evidence type="ECO:0000256" key="6">
    <source>
        <dbReference type="ARBA" id="ARBA00022679"/>
    </source>
</evidence>
<evidence type="ECO:0000256" key="9">
    <source>
        <dbReference type="ARBA" id="ARBA00022777"/>
    </source>
</evidence>
<dbReference type="GO" id="GO:0016787">
    <property type="term" value="F:hydrolase activity"/>
    <property type="evidence" value="ECO:0007669"/>
    <property type="project" value="UniProtKB-KW"/>
</dbReference>
<feature type="domain" description="Histidine kinase" evidence="19">
    <location>
        <begin position="247"/>
        <end position="468"/>
    </location>
</feature>
<dbReference type="Pfam" id="PF02518">
    <property type="entry name" value="HATPase_c"/>
    <property type="match status" value="1"/>
</dbReference>
<dbReference type="GO" id="GO:0005524">
    <property type="term" value="F:ATP binding"/>
    <property type="evidence" value="ECO:0007669"/>
    <property type="project" value="UniProtKB-KW"/>
</dbReference>
<keyword evidence="6" id="KW-0808">Transferase</keyword>
<dbReference type="Pfam" id="PF00512">
    <property type="entry name" value="HisKA"/>
    <property type="match status" value="1"/>
</dbReference>
<dbReference type="Pfam" id="PF00072">
    <property type="entry name" value="Response_reg"/>
    <property type="match status" value="1"/>
</dbReference>
<dbReference type="InterPro" id="IPR036890">
    <property type="entry name" value="HATPase_C_sf"/>
</dbReference>
<dbReference type="SUPFAM" id="SSF55874">
    <property type="entry name" value="ATPase domain of HSP90 chaperone/DNA topoisomerase II/histidine kinase"/>
    <property type="match status" value="1"/>
</dbReference>
<organism evidence="23 24">
    <name type="scientific">Vibrio tapetis subsp. tapetis</name>
    <dbReference type="NCBI Taxonomy" id="1671868"/>
    <lineage>
        <taxon>Bacteria</taxon>
        <taxon>Pseudomonadati</taxon>
        <taxon>Pseudomonadota</taxon>
        <taxon>Gammaproteobacteria</taxon>
        <taxon>Vibrionales</taxon>
        <taxon>Vibrionaceae</taxon>
        <taxon>Vibrio</taxon>
    </lineage>
</organism>
<reference evidence="23 24" key="1">
    <citation type="submission" date="2017-10" db="EMBL/GenBank/DDBJ databases">
        <authorList>
            <person name="Banno H."/>
            <person name="Chua N.-H."/>
        </authorList>
    </citation>
    <scope>NUCLEOTIDE SEQUENCE [LARGE SCALE GENOMIC DNA]</scope>
    <source>
        <strain evidence="23">Vibrio tapetis CECT4600</strain>
    </source>
</reference>
<dbReference type="FunFam" id="3.30.565.10:FF:000010">
    <property type="entry name" value="Sensor histidine kinase RcsC"/>
    <property type="match status" value="1"/>
</dbReference>
<dbReference type="Gene3D" id="3.40.50.2300">
    <property type="match status" value="1"/>
</dbReference>
<keyword evidence="5 16" id="KW-0597">Phosphoprotein</keyword>
<evidence type="ECO:0000313" key="24">
    <source>
        <dbReference type="Proteomes" id="UP000235828"/>
    </source>
</evidence>
<feature type="transmembrane region" description="Helical" evidence="18">
    <location>
        <begin position="153"/>
        <end position="176"/>
    </location>
</feature>
<dbReference type="PROSITE" id="PS50109">
    <property type="entry name" value="HIS_KIN"/>
    <property type="match status" value="1"/>
</dbReference>
<dbReference type="GO" id="GO:0005886">
    <property type="term" value="C:plasma membrane"/>
    <property type="evidence" value="ECO:0007669"/>
    <property type="project" value="UniProtKB-SubCell"/>
</dbReference>
<dbReference type="PROSITE" id="PS50894">
    <property type="entry name" value="HPT"/>
    <property type="match status" value="1"/>
</dbReference>
<evidence type="ECO:0000256" key="4">
    <source>
        <dbReference type="ARBA" id="ARBA00022475"/>
    </source>
</evidence>
<proteinExistence type="predicted"/>
<dbReference type="EMBL" id="LT960612">
    <property type="protein sequence ID" value="SON53127.1"/>
    <property type="molecule type" value="Genomic_DNA"/>
</dbReference>
<dbReference type="SMART" id="SM00387">
    <property type="entry name" value="HATPase_c"/>
    <property type="match status" value="1"/>
</dbReference>
<dbReference type="InterPro" id="IPR011006">
    <property type="entry name" value="CheY-like_superfamily"/>
</dbReference>
<dbReference type="InterPro" id="IPR001789">
    <property type="entry name" value="Sig_transdc_resp-reg_receiver"/>
</dbReference>
<dbReference type="Gene3D" id="3.30.565.10">
    <property type="entry name" value="Histidine kinase-like ATPase, C-terminal domain"/>
    <property type="match status" value="1"/>
</dbReference>
<keyword evidence="24" id="KW-1185">Reference proteome</keyword>
<dbReference type="GO" id="GO:0000155">
    <property type="term" value="F:phosphorelay sensor kinase activity"/>
    <property type="evidence" value="ECO:0007669"/>
    <property type="project" value="InterPro"/>
</dbReference>
<evidence type="ECO:0000256" key="10">
    <source>
        <dbReference type="ARBA" id="ARBA00022801"/>
    </source>
</evidence>
<dbReference type="SUPFAM" id="SSF52172">
    <property type="entry name" value="CheY-like"/>
    <property type="match status" value="1"/>
</dbReference>
<dbReference type="PANTHER" id="PTHR45339:SF1">
    <property type="entry name" value="HYBRID SIGNAL TRANSDUCTION HISTIDINE KINASE J"/>
    <property type="match status" value="1"/>
</dbReference>
<dbReference type="OrthoDB" id="9810730at2"/>
<dbReference type="Gene3D" id="6.10.340.10">
    <property type="match status" value="1"/>
</dbReference>
<evidence type="ECO:0000256" key="2">
    <source>
        <dbReference type="ARBA" id="ARBA00004651"/>
    </source>
</evidence>
<evidence type="ECO:0000256" key="13">
    <source>
        <dbReference type="ARBA" id="ARBA00023012"/>
    </source>
</evidence>
<dbReference type="CDD" id="cd00082">
    <property type="entry name" value="HisKA"/>
    <property type="match status" value="1"/>
</dbReference>
<dbReference type="SMART" id="SM00448">
    <property type="entry name" value="REC"/>
    <property type="match status" value="1"/>
</dbReference>
<feature type="domain" description="Response regulatory" evidence="20">
    <location>
        <begin position="493"/>
        <end position="611"/>
    </location>
</feature>
<dbReference type="Gene3D" id="1.10.287.130">
    <property type="match status" value="1"/>
</dbReference>
<keyword evidence="11" id="KW-0067">ATP-binding</keyword>
<dbReference type="PANTHER" id="PTHR45339">
    <property type="entry name" value="HYBRID SIGNAL TRANSDUCTION HISTIDINE KINASE J"/>
    <property type="match status" value="1"/>
</dbReference>
<feature type="modified residue" description="Phosphohistidine" evidence="15">
    <location>
        <position position="724"/>
    </location>
</feature>
<dbReference type="InterPro" id="IPR036097">
    <property type="entry name" value="HisK_dim/P_sf"/>
</dbReference>
<dbReference type="Pfam" id="PF01627">
    <property type="entry name" value="Hpt"/>
    <property type="match status" value="1"/>
</dbReference>
<feature type="domain" description="HPt" evidence="22">
    <location>
        <begin position="685"/>
        <end position="785"/>
    </location>
</feature>
<dbReference type="InterPro" id="IPR036641">
    <property type="entry name" value="HPT_dom_sf"/>
</dbReference>
<keyword evidence="9 23" id="KW-0418">Kinase</keyword>
<dbReference type="SUPFAM" id="SSF47384">
    <property type="entry name" value="Homodimeric domain of signal transducing histidine kinase"/>
    <property type="match status" value="1"/>
</dbReference>
<gene>
    <name evidence="23" type="ORF">VTAP4600_B1516</name>
</gene>
<evidence type="ECO:0000256" key="7">
    <source>
        <dbReference type="ARBA" id="ARBA00022692"/>
    </source>
</evidence>
<dbReference type="RefSeq" id="WP_102525199.1">
    <property type="nucleotide sequence ID" value="NZ_LT960612.1"/>
</dbReference>
<dbReference type="AlphaFoldDB" id="A0A2N8ZMM4"/>
<dbReference type="PROSITE" id="PS50110">
    <property type="entry name" value="RESPONSE_REGULATORY"/>
    <property type="match status" value="1"/>
</dbReference>
<evidence type="ECO:0000259" key="19">
    <source>
        <dbReference type="PROSITE" id="PS50109"/>
    </source>
</evidence>
<dbReference type="Proteomes" id="UP000235828">
    <property type="component" value="Chromosome B"/>
</dbReference>
<evidence type="ECO:0000256" key="1">
    <source>
        <dbReference type="ARBA" id="ARBA00000085"/>
    </source>
</evidence>
<evidence type="ECO:0000313" key="23">
    <source>
        <dbReference type="EMBL" id="SON53127.1"/>
    </source>
</evidence>
<accession>A0A2N8ZMM4</accession>
<comment type="catalytic activity">
    <reaction evidence="1">
        <text>ATP + protein L-histidine = ADP + protein N-phospho-L-histidine.</text>
        <dbReference type="EC" id="2.7.13.3"/>
    </reaction>
</comment>
<feature type="compositionally biased region" description="Basic and acidic residues" evidence="17">
    <location>
        <begin position="654"/>
        <end position="668"/>
    </location>
</feature>
<keyword evidence="7 18" id="KW-0812">Transmembrane</keyword>
<dbReference type="InterPro" id="IPR003594">
    <property type="entry name" value="HATPase_dom"/>
</dbReference>
<evidence type="ECO:0000256" key="14">
    <source>
        <dbReference type="ARBA" id="ARBA00023136"/>
    </source>
</evidence>
<evidence type="ECO:0000259" key="20">
    <source>
        <dbReference type="PROSITE" id="PS50110"/>
    </source>
</evidence>
<dbReference type="InterPro" id="IPR008207">
    <property type="entry name" value="Sig_transdc_His_kin_Hpt_dom"/>
</dbReference>
<evidence type="ECO:0000256" key="16">
    <source>
        <dbReference type="PROSITE-ProRule" id="PRU00169"/>
    </source>
</evidence>
<evidence type="ECO:0000256" key="12">
    <source>
        <dbReference type="ARBA" id="ARBA00022989"/>
    </source>
</evidence>
<dbReference type="InterPro" id="IPR004358">
    <property type="entry name" value="Sig_transdc_His_kin-like_C"/>
</dbReference>
<keyword evidence="14 18" id="KW-0472">Membrane</keyword>
<dbReference type="FunFam" id="1.10.287.130:FF:000004">
    <property type="entry name" value="Ethylene receptor 1"/>
    <property type="match status" value="1"/>
</dbReference>
<evidence type="ECO:0000256" key="15">
    <source>
        <dbReference type="PROSITE-ProRule" id="PRU00110"/>
    </source>
</evidence>
<name>A0A2N8ZMM4_9VIBR</name>